<dbReference type="PANTHER" id="PTHR21461:SF69">
    <property type="entry name" value="GLYCOSYLTRANSFERASE FAMILY 92 PROTEIN"/>
    <property type="match status" value="1"/>
</dbReference>
<dbReference type="Pfam" id="PF13704">
    <property type="entry name" value="Glyco_tranf_2_4"/>
    <property type="match status" value="1"/>
</dbReference>
<keyword evidence="3" id="KW-0472">Membrane</keyword>
<dbReference type="Gene3D" id="3.50.4.10">
    <property type="entry name" value="Hepatocyte Growth Factor"/>
    <property type="match status" value="1"/>
</dbReference>
<protein>
    <recommendedName>
        <fullName evidence="7">Glycosyltransferase family 92 protein</fullName>
    </recommendedName>
</protein>
<dbReference type="EMBL" id="HBGJ01001993">
    <property type="protein sequence ID" value="CAD9242998.1"/>
    <property type="molecule type" value="Transcribed_RNA"/>
</dbReference>
<sequence length="514" mass="57769">MWRRSCTAHARAISCALVVVVVSALALGRASDVVADASSTTCATTDANGVCQQRYRLGMCTCVKDEGRWLKAWMEWHLLVGVEHFFLYDDGSTDDTLDIIHEYVDKGVATFMGASEVYLRDSDKPKHKIRDHLVHCYEHVGPHLDWMMFLDPDEFIFPIDSYDVDNPMCSLAEFLDARCPEDQTHVMARWQMFGSNGYDRHPAGSLPETHFWSGGACDRLSQGGGKGCETENFSYTSAHCGECRHTKVIANTGRCLQDGSYGESERGQHWPYNLEEGDPGAAAVAERGCRRGWIVGEETELDAPVSCAMAAKNPTVDNYHDLIHQHWLMRPRPHHRYARKCCSGGLGLYHYAVKSEEAMEWRKARGARNVDHTGREKRALRELNGRFSPHALRFVRALQERIGLEHSNPRLTFHDVPRKADDDKVACSLHEGLKITGGVVVKPKKRRAKAATDDVETREACCELCTATLHCQVFRWSREEGCVMMKEGRTADSLLGYAHVEEYTSGVVVVNECE</sequence>
<reference evidence="6" key="1">
    <citation type="submission" date="2021-01" db="EMBL/GenBank/DDBJ databases">
        <authorList>
            <person name="Corre E."/>
            <person name="Pelletier E."/>
            <person name="Niang G."/>
            <person name="Scheremetjew M."/>
            <person name="Finn R."/>
            <person name="Kale V."/>
            <person name="Holt S."/>
            <person name="Cochrane G."/>
            <person name="Meng A."/>
            <person name="Brown T."/>
            <person name="Cohen L."/>
        </authorList>
    </citation>
    <scope>NUCLEOTIDE SEQUENCE</scope>
    <source>
        <strain evidence="6">CCMP2877</strain>
    </source>
</reference>
<evidence type="ECO:0000256" key="2">
    <source>
        <dbReference type="ARBA" id="ARBA00022692"/>
    </source>
</evidence>
<evidence type="ECO:0008006" key="7">
    <source>
        <dbReference type="Google" id="ProtNLM"/>
    </source>
</evidence>
<dbReference type="PANTHER" id="PTHR21461">
    <property type="entry name" value="GLYCOSYLTRANSFERASE FAMILY 92 PROTEIN"/>
    <property type="match status" value="1"/>
</dbReference>
<feature type="chain" id="PRO_5036393899" description="Glycosyltransferase family 92 protein" evidence="4">
    <location>
        <begin position="31"/>
        <end position="514"/>
    </location>
</feature>
<gene>
    <name evidence="5" type="ORF">PPAR1163_LOCUS1342</name>
    <name evidence="6" type="ORF">PPAR1163_LOCUS1343</name>
</gene>
<evidence type="ECO:0000313" key="5">
    <source>
        <dbReference type="EMBL" id="CAD9242998.1"/>
    </source>
</evidence>
<dbReference type="GO" id="GO:0016757">
    <property type="term" value="F:glycosyltransferase activity"/>
    <property type="evidence" value="ECO:0007669"/>
    <property type="project" value="TreeGrafter"/>
</dbReference>
<keyword evidence="2" id="KW-0812">Transmembrane</keyword>
<feature type="signal peptide" evidence="4">
    <location>
        <begin position="1"/>
        <end position="30"/>
    </location>
</feature>
<proteinExistence type="predicted"/>
<evidence type="ECO:0000313" key="6">
    <source>
        <dbReference type="EMBL" id="CAD9242999.1"/>
    </source>
</evidence>
<dbReference type="EMBL" id="HBGJ01001994">
    <property type="protein sequence ID" value="CAD9242999.1"/>
    <property type="molecule type" value="Transcribed_RNA"/>
</dbReference>
<evidence type="ECO:0000256" key="1">
    <source>
        <dbReference type="ARBA" id="ARBA00004167"/>
    </source>
</evidence>
<dbReference type="GO" id="GO:0016020">
    <property type="term" value="C:membrane"/>
    <property type="evidence" value="ECO:0007669"/>
    <property type="project" value="UniProtKB-SubCell"/>
</dbReference>
<evidence type="ECO:0000256" key="3">
    <source>
        <dbReference type="ARBA" id="ARBA00022989"/>
    </source>
</evidence>
<comment type="subcellular location">
    <subcellularLocation>
        <location evidence="1">Membrane</location>
        <topology evidence="1">Single-pass membrane protein</topology>
    </subcellularLocation>
</comment>
<name>A0A6U4CJW2_9STRA</name>
<keyword evidence="4" id="KW-0732">Signal</keyword>
<organism evidence="6">
    <name type="scientific">Phaeomonas parva</name>
    <dbReference type="NCBI Taxonomy" id="124430"/>
    <lineage>
        <taxon>Eukaryota</taxon>
        <taxon>Sar</taxon>
        <taxon>Stramenopiles</taxon>
        <taxon>Ochrophyta</taxon>
        <taxon>Pinguiophyceae</taxon>
        <taxon>Pinguiochrysidales</taxon>
        <taxon>Pinguiochrysidaceae</taxon>
        <taxon>Phaeomonas</taxon>
    </lineage>
</organism>
<dbReference type="AlphaFoldDB" id="A0A6U4CJW2"/>
<keyword evidence="3" id="KW-1133">Transmembrane helix</keyword>
<evidence type="ECO:0000256" key="4">
    <source>
        <dbReference type="SAM" id="SignalP"/>
    </source>
</evidence>
<accession>A0A6U4CJW2</accession>
<dbReference type="GO" id="GO:0005737">
    <property type="term" value="C:cytoplasm"/>
    <property type="evidence" value="ECO:0007669"/>
    <property type="project" value="TreeGrafter"/>
</dbReference>